<feature type="binding site" evidence="2">
    <location>
        <begin position="118"/>
        <end position="119"/>
    </location>
    <ligand>
        <name>glutathione</name>
        <dbReference type="ChEBI" id="CHEBI:57925"/>
    </ligand>
</feature>
<dbReference type="InterPro" id="IPR016639">
    <property type="entry name" value="GST_Omega/GSH"/>
</dbReference>
<dbReference type="SUPFAM" id="SSF52833">
    <property type="entry name" value="Thioredoxin-like"/>
    <property type="match status" value="1"/>
</dbReference>
<dbReference type="Gene3D" id="3.40.30.10">
    <property type="entry name" value="Glutaredoxin"/>
    <property type="match status" value="1"/>
</dbReference>
<dbReference type="SUPFAM" id="SSF47616">
    <property type="entry name" value="GST C-terminal domain-like"/>
    <property type="match status" value="1"/>
</dbReference>
<feature type="binding site" evidence="2">
    <location>
        <position position="65"/>
    </location>
    <ligand>
        <name>glutathione</name>
        <dbReference type="ChEBI" id="CHEBI:57925"/>
    </ligand>
</feature>
<feature type="active site" description="Proton donor/acceptor" evidence="1">
    <location>
        <position position="166"/>
    </location>
</feature>
<dbReference type="InParanoid" id="A0A152A5R5"/>
<dbReference type="GO" id="GO:0004364">
    <property type="term" value="F:glutathione transferase activity"/>
    <property type="evidence" value="ECO:0007669"/>
    <property type="project" value="InterPro"/>
</dbReference>
<feature type="site" description="Lowers pKa of active site Cys" evidence="3">
    <location>
        <position position="263"/>
    </location>
</feature>
<organism evidence="5 6">
    <name type="scientific">Tieghemostelium lacteum</name>
    <name type="common">Slime mold</name>
    <name type="synonym">Dictyostelium lacteum</name>
    <dbReference type="NCBI Taxonomy" id="361077"/>
    <lineage>
        <taxon>Eukaryota</taxon>
        <taxon>Amoebozoa</taxon>
        <taxon>Evosea</taxon>
        <taxon>Eumycetozoa</taxon>
        <taxon>Dictyostelia</taxon>
        <taxon>Dictyosteliales</taxon>
        <taxon>Raperosteliaceae</taxon>
        <taxon>Tieghemostelium</taxon>
    </lineage>
</organism>
<dbReference type="PROSITE" id="PS50405">
    <property type="entry name" value="GST_CTER"/>
    <property type="match status" value="1"/>
</dbReference>
<feature type="active site" description="Nucleophile" evidence="1">
    <location>
        <position position="32"/>
    </location>
</feature>
<dbReference type="InterPro" id="IPR036249">
    <property type="entry name" value="Thioredoxin-like_sf"/>
</dbReference>
<evidence type="ECO:0000256" key="1">
    <source>
        <dbReference type="PIRSR" id="PIRSR015753-1"/>
    </source>
</evidence>
<feature type="binding site" evidence="2">
    <location>
        <begin position="100"/>
        <end position="103"/>
    </location>
    <ligand>
        <name>glutathione</name>
        <dbReference type="ChEBI" id="CHEBI:57925"/>
    </ligand>
</feature>
<gene>
    <name evidence="5" type="ORF">DLAC_01997</name>
</gene>
<keyword evidence="6" id="KW-1185">Reference proteome</keyword>
<dbReference type="Proteomes" id="UP000076078">
    <property type="component" value="Unassembled WGS sequence"/>
</dbReference>
<dbReference type="InterPro" id="IPR036282">
    <property type="entry name" value="Glutathione-S-Trfase_C_sf"/>
</dbReference>
<dbReference type="GO" id="GO:0005737">
    <property type="term" value="C:cytoplasm"/>
    <property type="evidence" value="ECO:0007669"/>
    <property type="project" value="TreeGrafter"/>
</dbReference>
<evidence type="ECO:0000256" key="2">
    <source>
        <dbReference type="PIRSR" id="PIRSR015753-2"/>
    </source>
</evidence>
<dbReference type="AlphaFoldDB" id="A0A152A5R5"/>
<dbReference type="Pfam" id="PF13410">
    <property type="entry name" value="GST_C_2"/>
    <property type="match status" value="1"/>
</dbReference>
<reference evidence="5 6" key="1">
    <citation type="submission" date="2015-12" db="EMBL/GenBank/DDBJ databases">
        <title>Dictyostelia acquired genes for synthesis and detection of signals that induce cell-type specialization by lateral gene transfer from prokaryotes.</title>
        <authorList>
            <person name="Gloeckner G."/>
            <person name="Schaap P."/>
        </authorList>
    </citation>
    <scope>NUCLEOTIDE SEQUENCE [LARGE SCALE GENOMIC DNA]</scope>
    <source>
        <strain evidence="5 6">TK</strain>
    </source>
</reference>
<dbReference type="Gene3D" id="1.20.1050.10">
    <property type="match status" value="1"/>
</dbReference>
<comment type="caution">
    <text evidence="5">The sequence shown here is derived from an EMBL/GenBank/DDBJ whole genome shotgun (WGS) entry which is preliminary data.</text>
</comment>
<dbReference type="InterPro" id="IPR010987">
    <property type="entry name" value="Glutathione-S-Trfase_C-like"/>
</dbReference>
<evidence type="ECO:0000313" key="5">
    <source>
        <dbReference type="EMBL" id="KYR01407.1"/>
    </source>
</evidence>
<dbReference type="PANTHER" id="PTHR32419:SF6">
    <property type="entry name" value="GLUTATHIONE S-TRANSFERASE OMEGA-LIKE 1-RELATED"/>
    <property type="match status" value="1"/>
</dbReference>
<dbReference type="OMA" id="HLTEYPN"/>
<keyword evidence="5" id="KW-0808">Transferase</keyword>
<evidence type="ECO:0000313" key="6">
    <source>
        <dbReference type="Proteomes" id="UP000076078"/>
    </source>
</evidence>
<accession>A0A152A5R5</accession>
<dbReference type="EMBL" id="LODT01000009">
    <property type="protein sequence ID" value="KYR01407.1"/>
    <property type="molecule type" value="Genomic_DNA"/>
</dbReference>
<feature type="domain" description="GST C-terminal" evidence="4">
    <location>
        <begin position="132"/>
        <end position="274"/>
    </location>
</feature>
<dbReference type="PANTHER" id="PTHR32419">
    <property type="entry name" value="GLUTATHIONYL-HYDROQUINONE REDUCTASE"/>
    <property type="match status" value="1"/>
</dbReference>
<protein>
    <submittedName>
        <fullName evidence="5">Putative glutathione S-transferase</fullName>
    </submittedName>
</protein>
<dbReference type="Pfam" id="PF13409">
    <property type="entry name" value="GST_N_2"/>
    <property type="match status" value="1"/>
</dbReference>
<dbReference type="PIRSF" id="PIRSF015753">
    <property type="entry name" value="GST"/>
    <property type="match status" value="1"/>
</dbReference>
<sequence length="293" mass="33933">MTSFSSFANNITADGKFQPESGRYHLVVGLGCPFAHRALIAYKLKGLESAIDLSVVDFEMKDGYWKYFGHEGTTPDPLYGFQSIKQLYDKADPQKLYTGKATVPVLWDRKTETIVSNESHDIVRIFNSQLNNLAKYPNVNLYPDETKAKIDEATDFIMKNIAFQVYKTTSQEEYELSFKTFFNGLENLNERLSKSRYLAGNAITEADIKLFVVLIRFEPAFYNLKYNLYPLSHYDSLFNYIKDLYQNEFIKPTVNFYHIKGIYYTRSSLPEPRLVPIGPNLDHYEIPHNRVNL</sequence>
<dbReference type="OrthoDB" id="2309723at2759"/>
<evidence type="ECO:0000256" key="3">
    <source>
        <dbReference type="PIRSR" id="PIRSR015753-3"/>
    </source>
</evidence>
<dbReference type="InterPro" id="IPR004045">
    <property type="entry name" value="Glutathione_S-Trfase_N"/>
</dbReference>
<proteinExistence type="predicted"/>
<evidence type="ECO:0000259" key="4">
    <source>
        <dbReference type="PROSITE" id="PS50405"/>
    </source>
</evidence>
<name>A0A152A5R5_TIELA</name>